<keyword evidence="13" id="KW-0066">ATP synthesis</keyword>
<proteinExistence type="inferred from homology"/>
<protein>
    <recommendedName>
        <fullName evidence="4">H(+)-transporting two-sector ATPase</fullName>
        <ecNumber evidence="4">7.1.2.2</ecNumber>
    </recommendedName>
</protein>
<keyword evidence="12" id="KW-0139">CF(1)</keyword>
<dbReference type="FunFam" id="2.40.10.170:FF:000004">
    <property type="entry name" value="ATP synthase subunit beta"/>
    <property type="match status" value="1"/>
</dbReference>
<comment type="similarity">
    <text evidence="2">Belongs to the ATPase alpha/beta chains family.</text>
</comment>
<organism evidence="17 18">
    <name type="scientific">Modicella reniformis</name>
    <dbReference type="NCBI Taxonomy" id="1440133"/>
    <lineage>
        <taxon>Eukaryota</taxon>
        <taxon>Fungi</taxon>
        <taxon>Fungi incertae sedis</taxon>
        <taxon>Mucoromycota</taxon>
        <taxon>Mortierellomycotina</taxon>
        <taxon>Mortierellomycetes</taxon>
        <taxon>Mortierellales</taxon>
        <taxon>Mortierellaceae</taxon>
        <taxon>Modicella</taxon>
    </lineage>
</organism>
<evidence type="ECO:0000256" key="9">
    <source>
        <dbReference type="ARBA" id="ARBA00022967"/>
    </source>
</evidence>
<dbReference type="SUPFAM" id="SSF52540">
    <property type="entry name" value="P-loop containing nucleoside triphosphate hydrolases"/>
    <property type="match status" value="1"/>
</dbReference>
<feature type="non-terminal residue" evidence="17">
    <location>
        <position position="1"/>
    </location>
</feature>
<keyword evidence="7" id="KW-0375">Hydrogen ion transport</keyword>
<gene>
    <name evidence="17" type="primary">ATP2_1</name>
    <name evidence="17" type="ORF">BGZ65_003533</name>
</gene>
<comment type="subcellular location">
    <subcellularLocation>
        <location evidence="1">Membrane</location>
    </subcellularLocation>
</comment>
<dbReference type="GO" id="GO:0005739">
    <property type="term" value="C:mitochondrion"/>
    <property type="evidence" value="ECO:0007669"/>
    <property type="project" value="GOC"/>
</dbReference>
<reference evidence="17" key="1">
    <citation type="journal article" date="2020" name="Fungal Divers.">
        <title>Resolving the Mortierellaceae phylogeny through synthesis of multi-gene phylogenetics and phylogenomics.</title>
        <authorList>
            <person name="Vandepol N."/>
            <person name="Liber J."/>
            <person name="Desiro A."/>
            <person name="Na H."/>
            <person name="Kennedy M."/>
            <person name="Barry K."/>
            <person name="Grigoriev I.V."/>
            <person name="Miller A.N."/>
            <person name="O'Donnell K."/>
            <person name="Stajich J.E."/>
            <person name="Bonito G."/>
        </authorList>
    </citation>
    <scope>NUCLEOTIDE SEQUENCE</scope>
    <source>
        <strain evidence="17">MES-2147</strain>
    </source>
</reference>
<evidence type="ECO:0000256" key="3">
    <source>
        <dbReference type="ARBA" id="ARBA00011648"/>
    </source>
</evidence>
<dbReference type="Gene3D" id="3.40.50.12240">
    <property type="match status" value="1"/>
</dbReference>
<accession>A0A9P6SU05</accession>
<comment type="catalytic activity">
    <reaction evidence="14">
        <text>ATP + H2O + 4 H(+)(in) = ADP + phosphate + 5 H(+)(out)</text>
        <dbReference type="Rhea" id="RHEA:57720"/>
        <dbReference type="ChEBI" id="CHEBI:15377"/>
        <dbReference type="ChEBI" id="CHEBI:15378"/>
        <dbReference type="ChEBI" id="CHEBI:30616"/>
        <dbReference type="ChEBI" id="CHEBI:43474"/>
        <dbReference type="ChEBI" id="CHEBI:456216"/>
        <dbReference type="EC" id="7.1.2.2"/>
    </reaction>
</comment>
<dbReference type="Proteomes" id="UP000749646">
    <property type="component" value="Unassembled WGS sequence"/>
</dbReference>
<dbReference type="GO" id="GO:0046933">
    <property type="term" value="F:proton-transporting ATP synthase activity, rotational mechanism"/>
    <property type="evidence" value="ECO:0007669"/>
    <property type="project" value="TreeGrafter"/>
</dbReference>
<dbReference type="AlphaFoldDB" id="A0A9P6SU05"/>
<feature type="domain" description="ATPase F1/V1/A1 complex alpha/beta subunit nucleotide-binding" evidence="15">
    <location>
        <begin position="172"/>
        <end position="233"/>
    </location>
</feature>
<dbReference type="Pfam" id="PF00006">
    <property type="entry name" value="ATP-synt_ab"/>
    <property type="match status" value="1"/>
</dbReference>
<evidence type="ECO:0000256" key="6">
    <source>
        <dbReference type="ARBA" id="ARBA00022741"/>
    </source>
</evidence>
<dbReference type="InterPro" id="IPR000194">
    <property type="entry name" value="ATPase_F1/V1/A1_a/bsu_nucl-bd"/>
</dbReference>
<dbReference type="InterPro" id="IPR004100">
    <property type="entry name" value="ATPase_F1/V1/A1_a/bsu_N"/>
</dbReference>
<evidence type="ECO:0000256" key="12">
    <source>
        <dbReference type="ARBA" id="ARBA00023196"/>
    </source>
</evidence>
<evidence type="ECO:0000313" key="18">
    <source>
        <dbReference type="Proteomes" id="UP000749646"/>
    </source>
</evidence>
<dbReference type="EMBL" id="JAAAHW010000535">
    <property type="protein sequence ID" value="KAG0001392.1"/>
    <property type="molecule type" value="Genomic_DNA"/>
</dbReference>
<keyword evidence="11" id="KW-0472">Membrane</keyword>
<dbReference type="PANTHER" id="PTHR15184:SF71">
    <property type="entry name" value="ATP SYNTHASE SUBUNIT BETA, MITOCHONDRIAL"/>
    <property type="match status" value="1"/>
</dbReference>
<evidence type="ECO:0000259" key="15">
    <source>
        <dbReference type="Pfam" id="PF00006"/>
    </source>
</evidence>
<dbReference type="InterPro" id="IPR027417">
    <property type="entry name" value="P-loop_NTPase"/>
</dbReference>
<evidence type="ECO:0000256" key="13">
    <source>
        <dbReference type="ARBA" id="ARBA00023310"/>
    </source>
</evidence>
<dbReference type="PANTHER" id="PTHR15184">
    <property type="entry name" value="ATP SYNTHASE"/>
    <property type="match status" value="1"/>
</dbReference>
<keyword evidence="10" id="KW-0406">Ion transport</keyword>
<dbReference type="Gene3D" id="3.40.50.300">
    <property type="entry name" value="P-loop containing nucleotide triphosphate hydrolases"/>
    <property type="match status" value="1"/>
</dbReference>
<feature type="domain" description="ATPase F1/V1/A1 complex alpha/beta subunit N-terminal" evidence="16">
    <location>
        <begin position="44"/>
        <end position="111"/>
    </location>
</feature>
<comment type="caution">
    <text evidence="17">The sequence shown here is derived from an EMBL/GenBank/DDBJ whole genome shotgun (WGS) entry which is preliminary data.</text>
</comment>
<dbReference type="InterPro" id="IPR036121">
    <property type="entry name" value="ATPase_F1/V1/A1_a/bsu_N_sf"/>
</dbReference>
<evidence type="ECO:0000256" key="14">
    <source>
        <dbReference type="ARBA" id="ARBA00048383"/>
    </source>
</evidence>
<keyword evidence="6" id="KW-0547">Nucleotide-binding</keyword>
<name>A0A9P6SU05_9FUNG</name>
<keyword evidence="9" id="KW-1278">Translocase</keyword>
<evidence type="ECO:0000256" key="10">
    <source>
        <dbReference type="ARBA" id="ARBA00023065"/>
    </source>
</evidence>
<keyword evidence="5" id="KW-0813">Transport</keyword>
<evidence type="ECO:0000256" key="4">
    <source>
        <dbReference type="ARBA" id="ARBA00012473"/>
    </source>
</evidence>
<evidence type="ECO:0000313" key="17">
    <source>
        <dbReference type="EMBL" id="KAG0001392.1"/>
    </source>
</evidence>
<evidence type="ECO:0000256" key="5">
    <source>
        <dbReference type="ARBA" id="ARBA00022448"/>
    </source>
</evidence>
<dbReference type="GO" id="GO:0045259">
    <property type="term" value="C:proton-transporting ATP synthase complex"/>
    <property type="evidence" value="ECO:0007669"/>
    <property type="project" value="UniProtKB-KW"/>
</dbReference>
<comment type="subunit">
    <text evidence="3">F-type ATPases have 2 components, CF(1) - the catalytic core - and CF(0) - the membrane proton channel. CF(1) has five subunits: alpha(3), beta(3), gamma(1), delta(1), epsilon(1). CF(0) has three main subunits: a, b and c.</text>
</comment>
<dbReference type="SUPFAM" id="SSF50615">
    <property type="entry name" value="N-terminal domain of alpha and beta subunits of F1 ATP synthase"/>
    <property type="match status" value="1"/>
</dbReference>
<evidence type="ECO:0000259" key="16">
    <source>
        <dbReference type="Pfam" id="PF02874"/>
    </source>
</evidence>
<dbReference type="InterPro" id="IPR050053">
    <property type="entry name" value="ATPase_alpha/beta_chains"/>
</dbReference>
<evidence type="ECO:0000256" key="1">
    <source>
        <dbReference type="ARBA" id="ARBA00004370"/>
    </source>
</evidence>
<dbReference type="Pfam" id="PF02874">
    <property type="entry name" value="ATP-synt_ab_N"/>
    <property type="match status" value="1"/>
</dbReference>
<keyword evidence="8" id="KW-0067">ATP-binding</keyword>
<dbReference type="Gene3D" id="2.40.10.170">
    <property type="match status" value="1"/>
</dbReference>
<evidence type="ECO:0000256" key="2">
    <source>
        <dbReference type="ARBA" id="ARBA00008936"/>
    </source>
</evidence>
<dbReference type="CDD" id="cd18115">
    <property type="entry name" value="ATP-synt_F1_beta_N"/>
    <property type="match status" value="1"/>
</dbReference>
<keyword evidence="18" id="KW-1185">Reference proteome</keyword>
<dbReference type="GO" id="GO:0005524">
    <property type="term" value="F:ATP binding"/>
    <property type="evidence" value="ECO:0007669"/>
    <property type="project" value="UniProtKB-KW"/>
</dbReference>
<evidence type="ECO:0000256" key="11">
    <source>
        <dbReference type="ARBA" id="ARBA00023136"/>
    </source>
</evidence>
<dbReference type="EC" id="7.1.2.2" evidence="4"/>
<dbReference type="GO" id="GO:0042776">
    <property type="term" value="P:proton motive force-driven mitochondrial ATP synthesis"/>
    <property type="evidence" value="ECO:0007669"/>
    <property type="project" value="TreeGrafter"/>
</dbReference>
<dbReference type="OrthoDB" id="14523at2759"/>
<evidence type="ECO:0000256" key="7">
    <source>
        <dbReference type="ARBA" id="ARBA00022781"/>
    </source>
</evidence>
<evidence type="ECO:0000256" key="8">
    <source>
        <dbReference type="ARBA" id="ARBA00022840"/>
    </source>
</evidence>
<sequence length="233" mass="25018">MYTLRNISRLSKSAAAVKTAPKAFNAAFLKKAGYASDAKSSGQIRSVIGAVVDVQFDQGKLPSILNALEVKNMDRRLVLEVPRHLGENTVRTIAMDGTEGLVRGQPVEDTGAPITIPVGPECLGRIINVIGEPIDERGPINAKQTAPIHCEAPEFVDQTVMMETGVIKLDGESKAALVFGQMNEPPGARARVALTGLTIAEYFRDQEGQDVLLFIDNIFRFTQAGSEVSALLG</sequence>